<sequence length="154" mass="17816">AGCEGHGIEIMEIPARLAKRQAHEFKARMRLYNVRTNKLEIIHGDFLENPEIHSVLRQASVVLVNNYAFDSKLNQSLMQLFLDLEDGTQIISLRPFVPLDFKLSTRNAGSPESILRVKCYPYWSDCVSWTNNGGEYYIHTVDRSQLQRFFEQLP</sequence>
<feature type="non-terminal residue" evidence="1">
    <location>
        <position position="1"/>
    </location>
</feature>
<comment type="caution">
    <text evidence="1">The sequence shown here is derived from an EMBL/GenBank/DDBJ whole genome shotgun (WGS) entry which is preliminary data.</text>
</comment>
<evidence type="ECO:0000313" key="1">
    <source>
        <dbReference type="EMBL" id="KAJ1673091.1"/>
    </source>
</evidence>
<reference evidence="1" key="1">
    <citation type="submission" date="2022-06" db="EMBL/GenBank/DDBJ databases">
        <title>Phylogenomic reconstructions and comparative analyses of Kickxellomycotina fungi.</title>
        <authorList>
            <person name="Reynolds N.K."/>
            <person name="Stajich J.E."/>
            <person name="Barry K."/>
            <person name="Grigoriev I.V."/>
            <person name="Crous P."/>
            <person name="Smith M.E."/>
        </authorList>
    </citation>
    <scope>NUCLEOTIDE SEQUENCE</scope>
    <source>
        <strain evidence="1">RSA 2271</strain>
    </source>
</reference>
<keyword evidence="1" id="KW-0808">Transferase</keyword>
<evidence type="ECO:0000313" key="2">
    <source>
        <dbReference type="Proteomes" id="UP001145114"/>
    </source>
</evidence>
<dbReference type="EMBL" id="JAMZIH010007406">
    <property type="protein sequence ID" value="KAJ1673091.1"/>
    <property type="molecule type" value="Genomic_DNA"/>
</dbReference>
<dbReference type="EC" id="2.1.1.354" evidence="1"/>
<accession>A0ACC1HCM5</accession>
<keyword evidence="2" id="KW-1185">Reference proteome</keyword>
<organism evidence="1 2">
    <name type="scientific">Spiromyces aspiralis</name>
    <dbReference type="NCBI Taxonomy" id="68401"/>
    <lineage>
        <taxon>Eukaryota</taxon>
        <taxon>Fungi</taxon>
        <taxon>Fungi incertae sedis</taxon>
        <taxon>Zoopagomycota</taxon>
        <taxon>Kickxellomycotina</taxon>
        <taxon>Kickxellomycetes</taxon>
        <taxon>Kickxellales</taxon>
        <taxon>Kickxellaceae</taxon>
        <taxon>Spiromyces</taxon>
    </lineage>
</organism>
<proteinExistence type="predicted"/>
<keyword evidence="1" id="KW-0489">Methyltransferase</keyword>
<gene>
    <name evidence="1" type="primary">DOT1_1</name>
    <name evidence="1" type="ORF">EV182_005910</name>
</gene>
<protein>
    <submittedName>
        <fullName evidence="1">Nucleosomal histone H3-Lys79 methylase</fullName>
        <ecNumber evidence="1">2.1.1.354</ecNumber>
    </submittedName>
</protein>
<name>A0ACC1HCM5_9FUNG</name>
<dbReference type="Proteomes" id="UP001145114">
    <property type="component" value="Unassembled WGS sequence"/>
</dbReference>